<evidence type="ECO:0000313" key="1">
    <source>
        <dbReference type="EMBL" id="MEJ8670150.1"/>
    </source>
</evidence>
<accession>A0ABU8UPP7</accession>
<sequence length="102" mass="10918">MALLFVVVLVPLTANTVATLLLNAWTGRTKDAAQQWLADEPDASVTSVDAKSRTMYIHVRTPGELPPVESLLDRLEGRIPDGIPVVVDASRGRRIDAGKVGG</sequence>
<organism evidence="1 2">
    <name type="scientific">Streptomyces machairae</name>
    <dbReference type="NCBI Taxonomy" id="3134109"/>
    <lineage>
        <taxon>Bacteria</taxon>
        <taxon>Bacillati</taxon>
        <taxon>Actinomycetota</taxon>
        <taxon>Actinomycetes</taxon>
        <taxon>Kitasatosporales</taxon>
        <taxon>Streptomycetaceae</taxon>
        <taxon>Streptomyces</taxon>
    </lineage>
</organism>
<reference evidence="1 2" key="1">
    <citation type="submission" date="2024-03" db="EMBL/GenBank/DDBJ databases">
        <title>Novel Streptomyces species of biotechnological and ecological value are a feature of Machair soil.</title>
        <authorList>
            <person name="Prole J.R."/>
            <person name="Goodfellow M."/>
            <person name="Allenby N."/>
            <person name="Ward A.C."/>
        </authorList>
    </citation>
    <scope>NUCLEOTIDE SEQUENCE [LARGE SCALE GENOMIC DNA]</scope>
    <source>
        <strain evidence="1 2">MS1.AVA.1</strain>
    </source>
</reference>
<protein>
    <submittedName>
        <fullName evidence="1">Uncharacterized protein</fullName>
    </submittedName>
</protein>
<gene>
    <name evidence="1" type="ORF">WKI71_22240</name>
</gene>
<proteinExistence type="predicted"/>
<dbReference type="EMBL" id="JBBKAK010000001">
    <property type="protein sequence ID" value="MEJ8670150.1"/>
    <property type="molecule type" value="Genomic_DNA"/>
</dbReference>
<name>A0ABU8UPP7_9ACTN</name>
<keyword evidence="2" id="KW-1185">Reference proteome</keyword>
<dbReference type="Proteomes" id="UP001376459">
    <property type="component" value="Unassembled WGS sequence"/>
</dbReference>
<evidence type="ECO:0000313" key="2">
    <source>
        <dbReference type="Proteomes" id="UP001376459"/>
    </source>
</evidence>
<comment type="caution">
    <text evidence="1">The sequence shown here is derived from an EMBL/GenBank/DDBJ whole genome shotgun (WGS) entry which is preliminary data.</text>
</comment>